<dbReference type="InterPro" id="IPR011705">
    <property type="entry name" value="BACK"/>
</dbReference>
<gene>
    <name evidence="3" type="ORF">AVEN_216564_1</name>
</gene>
<evidence type="ECO:0000313" key="4">
    <source>
        <dbReference type="Proteomes" id="UP000499080"/>
    </source>
</evidence>
<keyword evidence="4" id="KW-1185">Reference proteome</keyword>
<protein>
    <recommendedName>
        <fullName evidence="5">BTB domain-containing protein</fullName>
    </recommendedName>
</protein>
<evidence type="ECO:0000259" key="1">
    <source>
        <dbReference type="Pfam" id="PF00651"/>
    </source>
</evidence>
<name>A0A4Y2BVQ0_ARAVE</name>
<comment type="caution">
    <text evidence="3">The sequence shown here is derived from an EMBL/GenBank/DDBJ whole genome shotgun (WGS) entry which is preliminary data.</text>
</comment>
<dbReference type="InterPro" id="IPR000210">
    <property type="entry name" value="BTB/POZ_dom"/>
</dbReference>
<dbReference type="PANTHER" id="PTHR24413">
    <property type="entry name" value="SPECKLE-TYPE POZ PROTEIN"/>
    <property type="match status" value="1"/>
</dbReference>
<dbReference type="SUPFAM" id="SSF54695">
    <property type="entry name" value="POZ domain"/>
    <property type="match status" value="1"/>
</dbReference>
<feature type="domain" description="BTB" evidence="1">
    <location>
        <begin position="5"/>
        <end position="65"/>
    </location>
</feature>
<dbReference type="EMBL" id="BGPR01237008">
    <property type="protein sequence ID" value="GBL96331.1"/>
    <property type="molecule type" value="Genomic_DNA"/>
</dbReference>
<dbReference type="AlphaFoldDB" id="A0A4Y2BVQ0"/>
<dbReference type="Gene3D" id="3.30.710.10">
    <property type="entry name" value="Potassium Channel Kv1.1, Chain A"/>
    <property type="match status" value="1"/>
</dbReference>
<dbReference type="Pfam" id="PF07707">
    <property type="entry name" value="BACK"/>
    <property type="match status" value="1"/>
</dbReference>
<evidence type="ECO:0008006" key="5">
    <source>
        <dbReference type="Google" id="ProtNLM"/>
    </source>
</evidence>
<dbReference type="InterPro" id="IPR011333">
    <property type="entry name" value="SKP1/BTB/POZ_sf"/>
</dbReference>
<dbReference type="OrthoDB" id="2311693at2759"/>
<accession>A0A4Y2BVQ0</accession>
<organism evidence="3 4">
    <name type="scientific">Araneus ventricosus</name>
    <name type="common">Orbweaver spider</name>
    <name type="synonym">Epeira ventricosa</name>
    <dbReference type="NCBI Taxonomy" id="182803"/>
    <lineage>
        <taxon>Eukaryota</taxon>
        <taxon>Metazoa</taxon>
        <taxon>Ecdysozoa</taxon>
        <taxon>Arthropoda</taxon>
        <taxon>Chelicerata</taxon>
        <taxon>Arachnida</taxon>
        <taxon>Araneae</taxon>
        <taxon>Araneomorphae</taxon>
        <taxon>Entelegynae</taxon>
        <taxon>Araneoidea</taxon>
        <taxon>Araneidae</taxon>
        <taxon>Araneus</taxon>
    </lineage>
</organism>
<reference evidence="3 4" key="1">
    <citation type="journal article" date="2019" name="Sci. Rep.">
        <title>Orb-weaving spider Araneus ventricosus genome elucidates the spidroin gene catalogue.</title>
        <authorList>
            <person name="Kono N."/>
            <person name="Nakamura H."/>
            <person name="Ohtoshi R."/>
            <person name="Moran D.A.P."/>
            <person name="Shinohara A."/>
            <person name="Yoshida Y."/>
            <person name="Fujiwara M."/>
            <person name="Mori M."/>
            <person name="Tomita M."/>
            <person name="Arakawa K."/>
        </authorList>
    </citation>
    <scope>NUCLEOTIDE SEQUENCE [LARGE SCALE GENOMIC DNA]</scope>
</reference>
<dbReference type="Proteomes" id="UP000499080">
    <property type="component" value="Unassembled WGS sequence"/>
</dbReference>
<sequence>MTERGNSIVIIADLDADTVRQMLLFMYLDALDKLEYESAKNLYFAADKYDIVSLKHRCSNFLKQNFLQSKCCDILLLADLHGDTDLKNVVKDYIANNGEEVLFSDDWKDLEEKEPQLTTEVFRFIYMKKRGN</sequence>
<feature type="domain" description="BACK" evidence="2">
    <location>
        <begin position="71"/>
        <end position="113"/>
    </location>
</feature>
<evidence type="ECO:0000259" key="2">
    <source>
        <dbReference type="Pfam" id="PF07707"/>
    </source>
</evidence>
<dbReference type="Gene3D" id="1.25.40.420">
    <property type="match status" value="1"/>
</dbReference>
<dbReference type="Pfam" id="PF00651">
    <property type="entry name" value="BTB"/>
    <property type="match status" value="1"/>
</dbReference>
<evidence type="ECO:0000313" key="3">
    <source>
        <dbReference type="EMBL" id="GBL96331.1"/>
    </source>
</evidence>
<proteinExistence type="predicted"/>